<organism evidence="2 3">
    <name type="scientific">Sphingomonas jejuensis</name>
    <dbReference type="NCBI Taxonomy" id="904715"/>
    <lineage>
        <taxon>Bacteria</taxon>
        <taxon>Pseudomonadati</taxon>
        <taxon>Pseudomonadota</taxon>
        <taxon>Alphaproteobacteria</taxon>
        <taxon>Sphingomonadales</taxon>
        <taxon>Sphingomonadaceae</taxon>
        <taxon>Sphingomonas</taxon>
    </lineage>
</organism>
<proteinExistence type="predicted"/>
<evidence type="ECO:0000313" key="2">
    <source>
        <dbReference type="EMBL" id="NJC33297.1"/>
    </source>
</evidence>
<dbReference type="Pfam" id="PF13432">
    <property type="entry name" value="TPR_16"/>
    <property type="match status" value="2"/>
</dbReference>
<sequence>MTGWLLAIAVAGAAWLLLWRVVRVPRVAREAVGATLVLALAGYALSGVPGQPGAPATRAAARPQVDERAIELRQAMSGGFGTAYNWLIASDGAMRAGLPSAAVTYIRSGIAEDPRNADLWLGLGNALVARADNTLTPAALFAYERAAVLNPRHPGPWFFLGLAYMRGGEPERARPLWLQALRRAPADAEYRPVLEAAYAMVAAGTPPPR</sequence>
<keyword evidence="3" id="KW-1185">Reference proteome</keyword>
<name>A0ABX0XIY2_9SPHN</name>
<dbReference type="PROSITE" id="PS50005">
    <property type="entry name" value="TPR"/>
    <property type="match status" value="1"/>
</dbReference>
<dbReference type="EMBL" id="JAATJE010000001">
    <property type="protein sequence ID" value="NJC33297.1"/>
    <property type="molecule type" value="Genomic_DNA"/>
</dbReference>
<comment type="caution">
    <text evidence="2">The sequence shown here is derived from an EMBL/GenBank/DDBJ whole genome shotgun (WGS) entry which is preliminary data.</text>
</comment>
<dbReference type="Gene3D" id="1.25.40.10">
    <property type="entry name" value="Tetratricopeptide repeat domain"/>
    <property type="match status" value="1"/>
</dbReference>
<evidence type="ECO:0000256" key="1">
    <source>
        <dbReference type="PROSITE-ProRule" id="PRU00339"/>
    </source>
</evidence>
<protein>
    <submittedName>
        <fullName evidence="2">Cytochrome c-type biogenesis protein CcmH</fullName>
    </submittedName>
</protein>
<feature type="repeat" description="TPR" evidence="1">
    <location>
        <begin position="154"/>
        <end position="187"/>
    </location>
</feature>
<dbReference type="InterPro" id="IPR019734">
    <property type="entry name" value="TPR_rpt"/>
</dbReference>
<keyword evidence="1" id="KW-0802">TPR repeat</keyword>
<reference evidence="2 3" key="1">
    <citation type="submission" date="2020-03" db="EMBL/GenBank/DDBJ databases">
        <title>Genomic Encyclopedia of Type Strains, Phase IV (KMG-IV): sequencing the most valuable type-strain genomes for metagenomic binning, comparative biology and taxonomic classification.</title>
        <authorList>
            <person name="Goeker M."/>
        </authorList>
    </citation>
    <scope>NUCLEOTIDE SEQUENCE [LARGE SCALE GENOMIC DNA]</scope>
    <source>
        <strain evidence="2 3">DSM 27651</strain>
    </source>
</reference>
<evidence type="ECO:0000313" key="3">
    <source>
        <dbReference type="Proteomes" id="UP000734218"/>
    </source>
</evidence>
<accession>A0ABX0XIY2</accession>
<dbReference type="SMART" id="SM00028">
    <property type="entry name" value="TPR"/>
    <property type="match status" value="2"/>
</dbReference>
<gene>
    <name evidence="2" type="ORF">GGR88_000771</name>
</gene>
<dbReference type="Proteomes" id="UP000734218">
    <property type="component" value="Unassembled WGS sequence"/>
</dbReference>
<dbReference type="RefSeq" id="WP_167953180.1">
    <property type="nucleotide sequence ID" value="NZ_JAATJE010000001.1"/>
</dbReference>
<dbReference type="InterPro" id="IPR011990">
    <property type="entry name" value="TPR-like_helical_dom_sf"/>
</dbReference>
<dbReference type="SUPFAM" id="SSF48452">
    <property type="entry name" value="TPR-like"/>
    <property type="match status" value="1"/>
</dbReference>